<dbReference type="CDD" id="cd00637">
    <property type="entry name" value="7tm_classA_rhodopsin-like"/>
    <property type="match status" value="1"/>
</dbReference>
<organism evidence="7 10">
    <name type="scientific">Adineta steineri</name>
    <dbReference type="NCBI Taxonomy" id="433720"/>
    <lineage>
        <taxon>Eukaryota</taxon>
        <taxon>Metazoa</taxon>
        <taxon>Spiralia</taxon>
        <taxon>Gnathifera</taxon>
        <taxon>Rotifera</taxon>
        <taxon>Eurotatoria</taxon>
        <taxon>Bdelloidea</taxon>
        <taxon>Adinetida</taxon>
        <taxon>Adinetidae</taxon>
        <taxon>Adineta</taxon>
    </lineage>
</organism>
<dbReference type="Proteomes" id="UP000663832">
    <property type="component" value="Unassembled WGS sequence"/>
</dbReference>
<feature type="transmembrane region" description="Helical" evidence="5">
    <location>
        <begin position="189"/>
        <end position="213"/>
    </location>
</feature>
<evidence type="ECO:0000256" key="5">
    <source>
        <dbReference type="SAM" id="Phobius"/>
    </source>
</evidence>
<feature type="transmembrane region" description="Helical" evidence="5">
    <location>
        <begin position="234"/>
        <end position="259"/>
    </location>
</feature>
<dbReference type="PROSITE" id="PS50262">
    <property type="entry name" value="G_PROTEIN_RECEP_F1_2"/>
    <property type="match status" value="1"/>
</dbReference>
<evidence type="ECO:0000256" key="1">
    <source>
        <dbReference type="ARBA" id="ARBA00004370"/>
    </source>
</evidence>
<feature type="transmembrane region" description="Helical" evidence="5">
    <location>
        <begin position="271"/>
        <end position="291"/>
    </location>
</feature>
<evidence type="ECO:0000256" key="3">
    <source>
        <dbReference type="ARBA" id="ARBA00022989"/>
    </source>
</evidence>
<dbReference type="GO" id="GO:0004930">
    <property type="term" value="F:G protein-coupled receptor activity"/>
    <property type="evidence" value="ECO:0007669"/>
    <property type="project" value="InterPro"/>
</dbReference>
<dbReference type="AlphaFoldDB" id="A0A814BCV9"/>
<evidence type="ECO:0000256" key="4">
    <source>
        <dbReference type="ARBA" id="ARBA00023136"/>
    </source>
</evidence>
<evidence type="ECO:0000313" key="7">
    <source>
        <dbReference type="EMBL" id="CAF0925187.1"/>
    </source>
</evidence>
<comment type="caution">
    <text evidence="7">The sequence shown here is derived from an EMBL/GenBank/DDBJ whole genome shotgun (WGS) entry which is preliminary data.</text>
</comment>
<proteinExistence type="predicted"/>
<evidence type="ECO:0000313" key="8">
    <source>
        <dbReference type="EMBL" id="CAF1263621.1"/>
    </source>
</evidence>
<protein>
    <recommendedName>
        <fullName evidence="6">G-protein coupled receptors family 1 profile domain-containing protein</fullName>
    </recommendedName>
</protein>
<comment type="subcellular location">
    <subcellularLocation>
        <location evidence="1">Membrane</location>
    </subcellularLocation>
</comment>
<dbReference type="InterPro" id="IPR000276">
    <property type="entry name" value="GPCR_Rhodpsn"/>
</dbReference>
<dbReference type="GO" id="GO:0016020">
    <property type="term" value="C:membrane"/>
    <property type="evidence" value="ECO:0007669"/>
    <property type="project" value="UniProtKB-SubCell"/>
</dbReference>
<accession>A0A814BCV9</accession>
<dbReference type="InterPro" id="IPR017452">
    <property type="entry name" value="GPCR_Rhodpsn_7TM"/>
</dbReference>
<keyword evidence="4 5" id="KW-0472">Membrane</keyword>
<feature type="transmembrane region" description="Helical" evidence="5">
    <location>
        <begin position="132"/>
        <end position="155"/>
    </location>
</feature>
<evidence type="ECO:0000313" key="9">
    <source>
        <dbReference type="Proteomes" id="UP000663832"/>
    </source>
</evidence>
<name>A0A814BCV9_9BILA</name>
<feature type="transmembrane region" description="Helical" evidence="5">
    <location>
        <begin position="97"/>
        <end position="120"/>
    </location>
</feature>
<gene>
    <name evidence="7" type="ORF">BJG266_LOCUS11756</name>
    <name evidence="8" type="ORF">QVE165_LOCUS29192</name>
</gene>
<feature type="domain" description="G-protein coupled receptors family 1 profile" evidence="6">
    <location>
        <begin position="31"/>
        <end position="287"/>
    </location>
</feature>
<dbReference type="EMBL" id="CAJNOI010000044">
    <property type="protein sequence ID" value="CAF0925187.1"/>
    <property type="molecule type" value="Genomic_DNA"/>
</dbReference>
<sequence length="322" mass="38298">MSNYTGNIQSNAIYRTKFILLLLFSIPSVICALYVVYNVVKLRSFRRRFQNQILIILVFIILFNIVFNIPTSFSFFVRGTVAIHTEFFCRFWQSIDYFLTACVIWCTAIFTIQRYIFVFYPIYIRSKRQKLIFHYVPLVLINIYLFLFYVLTISIDICHHGEHREIKYDKFLCGENCLDREGGISMFNWLFNILFPVFIVILGSLMLLIRVLWTRRMMQRNLRNWSKNWKMITQLLGIALIYTLVWIPLIIISFILIVNENHAFSKSVEDYLYFITYLCELCVPIVVLLLSSELIQSLNRRIWPNFNSMQSVTIGPYSTNVE</sequence>
<feature type="transmembrane region" description="Helical" evidence="5">
    <location>
        <begin position="52"/>
        <end position="77"/>
    </location>
</feature>
<dbReference type="Proteomes" id="UP000663877">
    <property type="component" value="Unassembled WGS sequence"/>
</dbReference>
<feature type="transmembrane region" description="Helical" evidence="5">
    <location>
        <begin position="18"/>
        <end position="40"/>
    </location>
</feature>
<evidence type="ECO:0000256" key="2">
    <source>
        <dbReference type="ARBA" id="ARBA00022692"/>
    </source>
</evidence>
<dbReference type="EMBL" id="CAJNOM010000233">
    <property type="protein sequence ID" value="CAF1263621.1"/>
    <property type="molecule type" value="Genomic_DNA"/>
</dbReference>
<dbReference type="Pfam" id="PF00001">
    <property type="entry name" value="7tm_1"/>
    <property type="match status" value="1"/>
</dbReference>
<dbReference type="Gene3D" id="1.20.1070.10">
    <property type="entry name" value="Rhodopsin 7-helix transmembrane proteins"/>
    <property type="match status" value="1"/>
</dbReference>
<keyword evidence="3 5" id="KW-1133">Transmembrane helix</keyword>
<keyword evidence="2 5" id="KW-0812">Transmembrane</keyword>
<dbReference type="OrthoDB" id="10018457at2759"/>
<evidence type="ECO:0000313" key="10">
    <source>
        <dbReference type="Proteomes" id="UP000663877"/>
    </source>
</evidence>
<evidence type="ECO:0000259" key="6">
    <source>
        <dbReference type="PROSITE" id="PS50262"/>
    </source>
</evidence>
<reference evidence="7" key="1">
    <citation type="submission" date="2021-02" db="EMBL/GenBank/DDBJ databases">
        <authorList>
            <person name="Nowell W R."/>
        </authorList>
    </citation>
    <scope>NUCLEOTIDE SEQUENCE</scope>
</reference>
<dbReference type="SUPFAM" id="SSF81321">
    <property type="entry name" value="Family A G protein-coupled receptor-like"/>
    <property type="match status" value="1"/>
</dbReference>
<keyword evidence="9" id="KW-1185">Reference proteome</keyword>